<dbReference type="PROSITE" id="PS51257">
    <property type="entry name" value="PROKAR_LIPOPROTEIN"/>
    <property type="match status" value="1"/>
</dbReference>
<feature type="compositionally biased region" description="Low complexity" evidence="1">
    <location>
        <begin position="310"/>
        <end position="324"/>
    </location>
</feature>
<feature type="domain" description="CPAF-like PDZ" evidence="2">
    <location>
        <begin position="205"/>
        <end position="273"/>
    </location>
</feature>
<organism evidence="3 4">
    <name type="scientific">Podospora australis</name>
    <dbReference type="NCBI Taxonomy" id="1536484"/>
    <lineage>
        <taxon>Eukaryota</taxon>
        <taxon>Fungi</taxon>
        <taxon>Dikarya</taxon>
        <taxon>Ascomycota</taxon>
        <taxon>Pezizomycotina</taxon>
        <taxon>Sordariomycetes</taxon>
        <taxon>Sordariomycetidae</taxon>
        <taxon>Sordariales</taxon>
        <taxon>Podosporaceae</taxon>
        <taxon>Podospora</taxon>
    </lineage>
</organism>
<dbReference type="Pfam" id="PF23658">
    <property type="entry name" value="PDZ_CPAF_rel"/>
    <property type="match status" value="1"/>
</dbReference>
<name>A0AAN6WYP7_9PEZI</name>
<feature type="compositionally biased region" description="Low complexity" evidence="1">
    <location>
        <begin position="341"/>
        <end position="357"/>
    </location>
</feature>
<feature type="compositionally biased region" description="Polar residues" evidence="1">
    <location>
        <begin position="331"/>
        <end position="340"/>
    </location>
</feature>
<reference evidence="3" key="2">
    <citation type="submission" date="2023-05" db="EMBL/GenBank/DDBJ databases">
        <authorList>
            <consortium name="Lawrence Berkeley National Laboratory"/>
            <person name="Steindorff A."/>
            <person name="Hensen N."/>
            <person name="Bonometti L."/>
            <person name="Westerberg I."/>
            <person name="Brannstrom I.O."/>
            <person name="Guillou S."/>
            <person name="Cros-Aarteil S."/>
            <person name="Calhoun S."/>
            <person name="Haridas S."/>
            <person name="Kuo A."/>
            <person name="Mondo S."/>
            <person name="Pangilinan J."/>
            <person name="Riley R."/>
            <person name="Labutti K."/>
            <person name="Andreopoulos B."/>
            <person name="Lipzen A."/>
            <person name="Chen C."/>
            <person name="Yanf M."/>
            <person name="Daum C."/>
            <person name="Ng V."/>
            <person name="Clum A."/>
            <person name="Ohm R."/>
            <person name="Martin F."/>
            <person name="Silar P."/>
            <person name="Natvig D."/>
            <person name="Lalanne C."/>
            <person name="Gautier V."/>
            <person name="Ament-Velasquez S.L."/>
            <person name="Kruys A."/>
            <person name="Hutchinson M.I."/>
            <person name="Powell A.J."/>
            <person name="Barry K."/>
            <person name="Miller A.N."/>
            <person name="Grigoriev I.V."/>
            <person name="Debuchy R."/>
            <person name="Gladieux P."/>
            <person name="Thoren M.H."/>
            <person name="Johannesson H."/>
        </authorList>
    </citation>
    <scope>NUCLEOTIDE SEQUENCE</scope>
    <source>
        <strain evidence="3">PSN309</strain>
    </source>
</reference>
<keyword evidence="4" id="KW-1185">Reference proteome</keyword>
<accession>A0AAN6WYP7</accession>
<dbReference type="InterPro" id="IPR052766">
    <property type="entry name" value="S41A_metabolite_peptidase"/>
</dbReference>
<comment type="caution">
    <text evidence="3">The sequence shown here is derived from an EMBL/GenBank/DDBJ whole genome shotgun (WGS) entry which is preliminary data.</text>
</comment>
<reference evidence="3" key="1">
    <citation type="journal article" date="2023" name="Mol. Phylogenet. Evol.">
        <title>Genome-scale phylogeny and comparative genomics of the fungal order Sordariales.</title>
        <authorList>
            <person name="Hensen N."/>
            <person name="Bonometti L."/>
            <person name="Westerberg I."/>
            <person name="Brannstrom I.O."/>
            <person name="Guillou S."/>
            <person name="Cros-Aarteil S."/>
            <person name="Calhoun S."/>
            <person name="Haridas S."/>
            <person name="Kuo A."/>
            <person name="Mondo S."/>
            <person name="Pangilinan J."/>
            <person name="Riley R."/>
            <person name="LaButti K."/>
            <person name="Andreopoulos B."/>
            <person name="Lipzen A."/>
            <person name="Chen C."/>
            <person name="Yan M."/>
            <person name="Daum C."/>
            <person name="Ng V."/>
            <person name="Clum A."/>
            <person name="Steindorff A."/>
            <person name="Ohm R.A."/>
            <person name="Martin F."/>
            <person name="Silar P."/>
            <person name="Natvig D.O."/>
            <person name="Lalanne C."/>
            <person name="Gautier V."/>
            <person name="Ament-Velasquez S.L."/>
            <person name="Kruys A."/>
            <person name="Hutchinson M.I."/>
            <person name="Powell A.J."/>
            <person name="Barry K."/>
            <person name="Miller A.N."/>
            <person name="Grigoriev I.V."/>
            <person name="Debuchy R."/>
            <person name="Gladieux P."/>
            <person name="Hiltunen Thoren M."/>
            <person name="Johannesson H."/>
        </authorList>
    </citation>
    <scope>NUCLEOTIDE SEQUENCE</scope>
    <source>
        <strain evidence="3">PSN309</strain>
    </source>
</reference>
<sequence>MESAREFCSAFTATSLVPTSIPSFAAAACTAQDETALTSRVSSACSCFPSSVSSTAATATSTASNTAACAIVSSSWSAQKAANPSAMPTVAAALAHACLKSVPLGKSAAIELVESIQPYLEWQSDAAYKADPPNDYFFPPYNVFEALAKVKDNLKVDNYANEYAFREDLYLSVVKNVISSSIFCVRCQVHQRHRRSDLRGRYYLQGHVYQDPDAAYNNSMFYEKAYVAVGSPTGYFAKGGRIRFVYPGPNTTFTFENGTALTLGNLASVKVNMSGVTDGAYFYFKFCNPNGFIDSASSSGPDELPPRSPSPATSSSPATPNQSSLLPTVLSLATSSQTQASNKLPCSPSSPSNLNLLFRIPSRHP</sequence>
<dbReference type="Proteomes" id="UP001302126">
    <property type="component" value="Unassembled WGS sequence"/>
</dbReference>
<dbReference type="InterPro" id="IPR056186">
    <property type="entry name" value="PDZ_CPAF-rel"/>
</dbReference>
<dbReference type="PANTHER" id="PTHR37049">
    <property type="entry name" value="PEPTIDASE S41 FAMILY PROTEIN"/>
    <property type="match status" value="1"/>
</dbReference>
<proteinExistence type="predicted"/>
<evidence type="ECO:0000313" key="3">
    <source>
        <dbReference type="EMBL" id="KAK4188472.1"/>
    </source>
</evidence>
<protein>
    <recommendedName>
        <fullName evidence="2">CPAF-like PDZ domain-containing protein</fullName>
    </recommendedName>
</protein>
<gene>
    <name evidence="3" type="ORF">QBC35DRAFT_451287</name>
</gene>
<feature type="region of interest" description="Disordered" evidence="1">
    <location>
        <begin position="297"/>
        <end position="365"/>
    </location>
</feature>
<evidence type="ECO:0000256" key="1">
    <source>
        <dbReference type="SAM" id="MobiDB-lite"/>
    </source>
</evidence>
<dbReference type="EMBL" id="MU864388">
    <property type="protein sequence ID" value="KAK4188472.1"/>
    <property type="molecule type" value="Genomic_DNA"/>
</dbReference>
<evidence type="ECO:0000313" key="4">
    <source>
        <dbReference type="Proteomes" id="UP001302126"/>
    </source>
</evidence>
<evidence type="ECO:0000259" key="2">
    <source>
        <dbReference type="Pfam" id="PF23658"/>
    </source>
</evidence>
<dbReference type="AlphaFoldDB" id="A0AAN6WYP7"/>
<dbReference type="PANTHER" id="PTHR37049:SF4">
    <property type="entry name" value="RHODANESE DOMAIN-CONTAINING PROTEIN"/>
    <property type="match status" value="1"/>
</dbReference>